<dbReference type="PANTHER" id="PTHR30050">
    <property type="entry name" value="CHROMOSOMAL REPLICATION INITIATOR PROTEIN DNAA"/>
    <property type="match status" value="1"/>
</dbReference>
<dbReference type="CDD" id="cd00009">
    <property type="entry name" value="AAA"/>
    <property type="match status" value="1"/>
</dbReference>
<gene>
    <name evidence="2" type="ORF">DWY77_02715</name>
</gene>
<name>A0A412CGF4_9FIRM</name>
<dbReference type="GO" id="GO:0005524">
    <property type="term" value="F:ATP binding"/>
    <property type="evidence" value="ECO:0007669"/>
    <property type="project" value="InterPro"/>
</dbReference>
<accession>A0A412CGF4</accession>
<comment type="caution">
    <text evidence="2">The sequence shown here is derived from an EMBL/GenBank/DDBJ whole genome shotgun (WGS) entry which is preliminary data.</text>
</comment>
<dbReference type="GO" id="GO:0006260">
    <property type="term" value="P:DNA replication"/>
    <property type="evidence" value="ECO:0007669"/>
    <property type="project" value="TreeGrafter"/>
</dbReference>
<feature type="domain" description="AAA+ ATPase" evidence="1">
    <location>
        <begin position="41"/>
        <end position="189"/>
    </location>
</feature>
<reference evidence="2 3" key="1">
    <citation type="submission" date="2018-08" db="EMBL/GenBank/DDBJ databases">
        <title>A genome reference for cultivated species of the human gut microbiota.</title>
        <authorList>
            <person name="Zou Y."/>
            <person name="Xue W."/>
            <person name="Luo G."/>
        </authorList>
    </citation>
    <scope>NUCLEOTIDE SEQUENCE [LARGE SCALE GENOMIC DNA]</scope>
    <source>
        <strain evidence="2 3">AF27-12</strain>
    </source>
</reference>
<dbReference type="RefSeq" id="WP_118035602.1">
    <property type="nucleotide sequence ID" value="NZ_QRTP01000004.1"/>
</dbReference>
<evidence type="ECO:0000313" key="2">
    <source>
        <dbReference type="EMBL" id="RGQ85537.1"/>
    </source>
</evidence>
<evidence type="ECO:0000313" key="3">
    <source>
        <dbReference type="Proteomes" id="UP000286147"/>
    </source>
</evidence>
<dbReference type="SUPFAM" id="SSF52540">
    <property type="entry name" value="P-loop containing nucleoside triphosphate hydrolases"/>
    <property type="match status" value="1"/>
</dbReference>
<dbReference type="Proteomes" id="UP000286147">
    <property type="component" value="Unassembled WGS sequence"/>
</dbReference>
<dbReference type="InterPro" id="IPR027417">
    <property type="entry name" value="P-loop_NTPase"/>
</dbReference>
<dbReference type="Pfam" id="PF01695">
    <property type="entry name" value="IstB_IS21"/>
    <property type="match status" value="1"/>
</dbReference>
<proteinExistence type="predicted"/>
<sequence>MEQSNVGKLFEGKTFNNFKILPATENAYNDCLDFCTNYIPKCRGLRLHGRYGCGKTHLAAAILNNLLKQNIPSMMIVTANLFDCIKQGFNDKEKALIATELVNKAKQVDVLILDDFGAEKDRDSNGNLKMVGSWERENLFLLINTRYENNLTTIITTNYNMQELFELFGERIMSRIAEMTISVGMKGAENYRIRLAQVV</sequence>
<dbReference type="SMART" id="SM00382">
    <property type="entry name" value="AAA"/>
    <property type="match status" value="1"/>
</dbReference>
<organism evidence="2 3">
    <name type="scientific">Megamonas rupellensis</name>
    <dbReference type="NCBI Taxonomy" id="491921"/>
    <lineage>
        <taxon>Bacteria</taxon>
        <taxon>Bacillati</taxon>
        <taxon>Bacillota</taxon>
        <taxon>Negativicutes</taxon>
        <taxon>Selenomonadales</taxon>
        <taxon>Selenomonadaceae</taxon>
        <taxon>Megamonas</taxon>
    </lineage>
</organism>
<dbReference type="InterPro" id="IPR003593">
    <property type="entry name" value="AAA+_ATPase"/>
</dbReference>
<dbReference type="PANTHER" id="PTHR30050:SF4">
    <property type="entry name" value="ATP-BINDING PROTEIN RV3427C IN INSERTION SEQUENCE-RELATED"/>
    <property type="match status" value="1"/>
</dbReference>
<dbReference type="AlphaFoldDB" id="A0A412CGF4"/>
<protein>
    <submittedName>
        <fullName evidence="2">AAA family ATPase</fullName>
    </submittedName>
</protein>
<evidence type="ECO:0000259" key="1">
    <source>
        <dbReference type="SMART" id="SM00382"/>
    </source>
</evidence>
<dbReference type="Gene3D" id="3.40.50.300">
    <property type="entry name" value="P-loop containing nucleotide triphosphate hydrolases"/>
    <property type="match status" value="1"/>
</dbReference>
<dbReference type="EMBL" id="QRTP01000004">
    <property type="protein sequence ID" value="RGQ85537.1"/>
    <property type="molecule type" value="Genomic_DNA"/>
</dbReference>
<dbReference type="InterPro" id="IPR002611">
    <property type="entry name" value="IstB_ATP-bd"/>
</dbReference>